<dbReference type="Gene3D" id="3.90.79.10">
    <property type="entry name" value="Nucleoside Triphosphate Pyrophosphohydrolase"/>
    <property type="match status" value="1"/>
</dbReference>
<dbReference type="InterPro" id="IPR036390">
    <property type="entry name" value="WH_DNA-bd_sf"/>
</dbReference>
<dbReference type="PANTHER" id="PTHR43736:SF4">
    <property type="entry name" value="SLR1690 PROTEIN"/>
    <property type="match status" value="1"/>
</dbReference>
<feature type="domain" description="Nudix hydrolase" evidence="1">
    <location>
        <begin position="8"/>
        <end position="164"/>
    </location>
</feature>
<dbReference type="Proteomes" id="UP000515811">
    <property type="component" value="Chromosome"/>
</dbReference>
<dbReference type="GO" id="GO:0016787">
    <property type="term" value="F:hydrolase activity"/>
    <property type="evidence" value="ECO:0007669"/>
    <property type="project" value="UniProtKB-KW"/>
</dbReference>
<dbReference type="Gene3D" id="1.10.10.10">
    <property type="entry name" value="Winged helix-like DNA-binding domain superfamily/Winged helix DNA-binding domain"/>
    <property type="match status" value="1"/>
</dbReference>
<dbReference type="EMBL" id="CP060714">
    <property type="protein sequence ID" value="QNN58006.1"/>
    <property type="molecule type" value="Genomic_DNA"/>
</dbReference>
<keyword evidence="3" id="KW-1185">Reference proteome</keyword>
<dbReference type="AlphaFoldDB" id="A0A7G9RQY1"/>
<dbReference type="InterPro" id="IPR015797">
    <property type="entry name" value="NUDIX_hydrolase-like_dom_sf"/>
</dbReference>
<dbReference type="RefSeq" id="WP_187598251.1">
    <property type="nucleotide sequence ID" value="NZ_CP060714.1"/>
</dbReference>
<organism evidence="2 3">
    <name type="scientific">Diaphorobacter ruginosibacter</name>
    <dbReference type="NCBI Taxonomy" id="1715720"/>
    <lineage>
        <taxon>Bacteria</taxon>
        <taxon>Pseudomonadati</taxon>
        <taxon>Pseudomonadota</taxon>
        <taxon>Betaproteobacteria</taxon>
        <taxon>Burkholderiales</taxon>
        <taxon>Comamonadaceae</taxon>
        <taxon>Diaphorobacter</taxon>
    </lineage>
</organism>
<gene>
    <name evidence="2" type="ORF">H9K76_03780</name>
</gene>
<evidence type="ECO:0000259" key="1">
    <source>
        <dbReference type="PROSITE" id="PS51462"/>
    </source>
</evidence>
<dbReference type="Pfam" id="PF00293">
    <property type="entry name" value="NUDIX"/>
    <property type="match status" value="1"/>
</dbReference>
<dbReference type="SUPFAM" id="SSF46785">
    <property type="entry name" value="Winged helix' DNA-binding domain"/>
    <property type="match status" value="1"/>
</dbReference>
<dbReference type="InterPro" id="IPR054105">
    <property type="entry name" value="WHD_NrtR"/>
</dbReference>
<sequence>MSDSATPSLHPSVICTVDVVLLTLRDTRLEVLLAQRDRAPFEGAWALPGGFVHPQEDADAAASATRVLREKTGLEAPYLEQLGTYSGLARDPRGWSIAVVYCALVPLEDLEQALHRRSTTRPSVARLHDAANLGRLPFDHDAMVAGAIERVRSKSQYSSLPVHLCGAEFTLPQLQRTYEAVLGEPLNKVSFRRKMEELNVLEPVEGAMQGGAAHRPAQLYRVREAYRQRLSMLERGL</sequence>
<dbReference type="InterPro" id="IPR000086">
    <property type="entry name" value="NUDIX_hydrolase_dom"/>
</dbReference>
<dbReference type="SUPFAM" id="SSF55811">
    <property type="entry name" value="Nudix"/>
    <property type="match status" value="1"/>
</dbReference>
<evidence type="ECO:0000313" key="3">
    <source>
        <dbReference type="Proteomes" id="UP000515811"/>
    </source>
</evidence>
<dbReference type="CDD" id="cd18873">
    <property type="entry name" value="NUDIX_NadM_like"/>
    <property type="match status" value="1"/>
</dbReference>
<evidence type="ECO:0000313" key="2">
    <source>
        <dbReference type="EMBL" id="QNN58006.1"/>
    </source>
</evidence>
<accession>A0A7G9RQY1</accession>
<name>A0A7G9RQY1_9BURK</name>
<dbReference type="PANTHER" id="PTHR43736">
    <property type="entry name" value="ADP-RIBOSE PYROPHOSPHATASE"/>
    <property type="match status" value="1"/>
</dbReference>
<protein>
    <submittedName>
        <fullName evidence="2">NUDIX hydrolase</fullName>
    </submittedName>
</protein>
<dbReference type="Pfam" id="PF21906">
    <property type="entry name" value="WHD_NrtR"/>
    <property type="match status" value="1"/>
</dbReference>
<dbReference type="PROSITE" id="PS51462">
    <property type="entry name" value="NUDIX"/>
    <property type="match status" value="1"/>
</dbReference>
<dbReference type="InterPro" id="IPR036388">
    <property type="entry name" value="WH-like_DNA-bd_sf"/>
</dbReference>
<reference evidence="2 3" key="1">
    <citation type="submission" date="2020-08" db="EMBL/GenBank/DDBJ databases">
        <title>Genome sequence of Diaphorobacter ruginosibacter DSM 27467T.</title>
        <authorList>
            <person name="Hyun D.-W."/>
            <person name="Bae J.-W."/>
        </authorList>
    </citation>
    <scope>NUCLEOTIDE SEQUENCE [LARGE SCALE GENOMIC DNA]</scope>
    <source>
        <strain evidence="2 3">DSM 27467</strain>
    </source>
</reference>
<keyword evidence="2" id="KW-0378">Hydrolase</keyword>
<proteinExistence type="predicted"/>
<dbReference type="KEGG" id="drg:H9K76_03780"/>